<sequence length="71" mass="8217">MCLLEAQSNATQLLVHLDIVRQSAAYFNIYLYAYIYIYSSSFHACLFSTMSSHFLTYIPTDLYLSLLSLMM</sequence>
<evidence type="ECO:0000313" key="2">
    <source>
        <dbReference type="Proteomes" id="UP000807025"/>
    </source>
</evidence>
<name>A0A9P5ZUJ9_PLEER</name>
<dbReference type="AlphaFoldDB" id="A0A9P5ZUJ9"/>
<protein>
    <submittedName>
        <fullName evidence="1">Uncharacterized protein</fullName>
    </submittedName>
</protein>
<reference evidence="1" key="1">
    <citation type="submission" date="2020-11" db="EMBL/GenBank/DDBJ databases">
        <authorList>
            <consortium name="DOE Joint Genome Institute"/>
            <person name="Ahrendt S."/>
            <person name="Riley R."/>
            <person name="Andreopoulos W."/>
            <person name="Labutti K."/>
            <person name="Pangilinan J."/>
            <person name="Ruiz-Duenas F.J."/>
            <person name="Barrasa J.M."/>
            <person name="Sanchez-Garcia M."/>
            <person name="Camarero S."/>
            <person name="Miyauchi S."/>
            <person name="Serrano A."/>
            <person name="Linde D."/>
            <person name="Babiker R."/>
            <person name="Drula E."/>
            <person name="Ayuso-Fernandez I."/>
            <person name="Pacheco R."/>
            <person name="Padilla G."/>
            <person name="Ferreira P."/>
            <person name="Barriuso J."/>
            <person name="Kellner H."/>
            <person name="Castanera R."/>
            <person name="Alfaro M."/>
            <person name="Ramirez L."/>
            <person name="Pisabarro A.G."/>
            <person name="Kuo A."/>
            <person name="Tritt A."/>
            <person name="Lipzen A."/>
            <person name="He G."/>
            <person name="Yan M."/>
            <person name="Ng V."/>
            <person name="Cullen D."/>
            <person name="Martin F."/>
            <person name="Rosso M.-N."/>
            <person name="Henrissat B."/>
            <person name="Hibbett D."/>
            <person name="Martinez A.T."/>
            <person name="Grigoriev I.V."/>
        </authorList>
    </citation>
    <scope>NUCLEOTIDE SEQUENCE</scope>
    <source>
        <strain evidence="1">ATCC 90797</strain>
    </source>
</reference>
<keyword evidence="2" id="KW-1185">Reference proteome</keyword>
<accession>A0A9P5ZUJ9</accession>
<organism evidence="1 2">
    <name type="scientific">Pleurotus eryngii</name>
    <name type="common">Boletus of the steppes</name>
    <dbReference type="NCBI Taxonomy" id="5323"/>
    <lineage>
        <taxon>Eukaryota</taxon>
        <taxon>Fungi</taxon>
        <taxon>Dikarya</taxon>
        <taxon>Basidiomycota</taxon>
        <taxon>Agaricomycotina</taxon>
        <taxon>Agaricomycetes</taxon>
        <taxon>Agaricomycetidae</taxon>
        <taxon>Agaricales</taxon>
        <taxon>Pleurotineae</taxon>
        <taxon>Pleurotaceae</taxon>
        <taxon>Pleurotus</taxon>
    </lineage>
</organism>
<dbReference type="EMBL" id="MU154608">
    <property type="protein sequence ID" value="KAF9492031.1"/>
    <property type="molecule type" value="Genomic_DNA"/>
</dbReference>
<proteinExistence type="predicted"/>
<comment type="caution">
    <text evidence="1">The sequence shown here is derived from an EMBL/GenBank/DDBJ whole genome shotgun (WGS) entry which is preliminary data.</text>
</comment>
<dbReference type="Proteomes" id="UP000807025">
    <property type="component" value="Unassembled WGS sequence"/>
</dbReference>
<gene>
    <name evidence="1" type="ORF">BDN71DRAFT_1240962</name>
</gene>
<evidence type="ECO:0000313" key="1">
    <source>
        <dbReference type="EMBL" id="KAF9492031.1"/>
    </source>
</evidence>